<dbReference type="EMBL" id="CP013926">
    <property type="protein sequence ID" value="AMJ75201.1"/>
    <property type="molecule type" value="Genomic_DNA"/>
</dbReference>
<organism evidence="3 5">
    <name type="scientific">Alteromonas stellipolaris</name>
    <dbReference type="NCBI Taxonomy" id="233316"/>
    <lineage>
        <taxon>Bacteria</taxon>
        <taxon>Pseudomonadati</taxon>
        <taxon>Pseudomonadota</taxon>
        <taxon>Gammaproteobacteria</taxon>
        <taxon>Alteromonadales</taxon>
        <taxon>Alteromonadaceae</taxon>
        <taxon>Alteromonas/Salinimonas group</taxon>
        <taxon>Alteromonas</taxon>
    </lineage>
</organism>
<dbReference type="RefSeq" id="WP_057790368.1">
    <property type="nucleotide sequence ID" value="NZ_CAXIBE010000173.1"/>
</dbReference>
<evidence type="ECO:0000313" key="5">
    <source>
        <dbReference type="Proteomes" id="UP001170717"/>
    </source>
</evidence>
<dbReference type="SUPFAM" id="SSF54593">
    <property type="entry name" value="Glyoxalase/Bleomycin resistance protein/Dihydroxybiphenyl dioxygenase"/>
    <property type="match status" value="1"/>
</dbReference>
<evidence type="ECO:0000313" key="2">
    <source>
        <dbReference type="EMBL" id="AMJ75201.1"/>
    </source>
</evidence>
<dbReference type="EMBL" id="JAUOQI010000006">
    <property type="protein sequence ID" value="MDO6577899.1"/>
    <property type="molecule type" value="Genomic_DNA"/>
</dbReference>
<name>A0AAW7Z3E5_9ALTE</name>
<reference evidence="2 4" key="1">
    <citation type="submission" date="2015-12" db="EMBL/GenBank/DDBJ databases">
        <title>Intraspecies pangenome expansion in the marine bacterium Alteromonas.</title>
        <authorList>
            <person name="Lopez-Perez M."/>
            <person name="Rodriguez-Valera F."/>
        </authorList>
    </citation>
    <scope>NUCLEOTIDE SEQUENCE [LARGE SCALE GENOMIC DNA]</scope>
    <source>
        <strain evidence="2 4">LMG 21861</strain>
    </source>
</reference>
<dbReference type="AlphaFoldDB" id="A0AAW7Z3E5"/>
<dbReference type="Gene3D" id="3.10.180.10">
    <property type="entry name" value="2,3-Dihydroxybiphenyl 1,2-Dioxygenase, domain 1"/>
    <property type="match status" value="1"/>
</dbReference>
<feature type="domain" description="VOC" evidence="1">
    <location>
        <begin position="5"/>
        <end position="140"/>
    </location>
</feature>
<evidence type="ECO:0000313" key="4">
    <source>
        <dbReference type="Proteomes" id="UP000056750"/>
    </source>
</evidence>
<dbReference type="Proteomes" id="UP001170717">
    <property type="component" value="Unassembled WGS sequence"/>
</dbReference>
<sequence length="142" mass="15840">MQAASLEHANITVTNPDAIADALCQLFNWHIRWRGPAKDDGYTVHVGSDTAYLALYKPKQFSSNHYNQNGLASNSSAENTFDHTTVAHVNHLGIVVDNLDEVEKKVFALGFNTYNHGDYEPGRRFYFMLGEGLEAEVVSYTS</sequence>
<dbReference type="Proteomes" id="UP000056750">
    <property type="component" value="Chromosome"/>
</dbReference>
<gene>
    <name evidence="2" type="ORF">AVL57_15270</name>
    <name evidence="3" type="ORF">Q4527_10875</name>
</gene>
<dbReference type="Pfam" id="PF00903">
    <property type="entry name" value="Glyoxalase"/>
    <property type="match status" value="1"/>
</dbReference>
<dbReference type="InterPro" id="IPR004360">
    <property type="entry name" value="Glyas_Fos-R_dOase_dom"/>
</dbReference>
<keyword evidence="4" id="KW-1185">Reference proteome</keyword>
<proteinExistence type="predicted"/>
<dbReference type="PROSITE" id="PS51819">
    <property type="entry name" value="VOC"/>
    <property type="match status" value="1"/>
</dbReference>
<dbReference type="InterPro" id="IPR037523">
    <property type="entry name" value="VOC_core"/>
</dbReference>
<evidence type="ECO:0000313" key="3">
    <source>
        <dbReference type="EMBL" id="MDO6577899.1"/>
    </source>
</evidence>
<dbReference type="KEGG" id="asq:AVL57_15270"/>
<reference evidence="3" key="2">
    <citation type="submission" date="2023-07" db="EMBL/GenBank/DDBJ databases">
        <title>Genome content predicts the carbon catabolic preferences of heterotrophic bacteria.</title>
        <authorList>
            <person name="Gralka M."/>
        </authorList>
    </citation>
    <scope>NUCLEOTIDE SEQUENCE</scope>
    <source>
        <strain evidence="3">F2M12</strain>
    </source>
</reference>
<evidence type="ECO:0000259" key="1">
    <source>
        <dbReference type="PROSITE" id="PS51819"/>
    </source>
</evidence>
<dbReference type="InterPro" id="IPR029068">
    <property type="entry name" value="Glyas_Bleomycin-R_OHBP_Dase"/>
</dbReference>
<accession>A0AAW7Z3E5</accession>
<protein>
    <submittedName>
        <fullName evidence="2">Glyoxalase</fullName>
    </submittedName>
    <submittedName>
        <fullName evidence="3">VOC family protein</fullName>
    </submittedName>
</protein>